<dbReference type="OrthoDB" id="1374157at2"/>
<evidence type="ECO:0000256" key="1">
    <source>
        <dbReference type="ARBA" id="ARBA00022737"/>
    </source>
</evidence>
<sequence length="188" mass="20903">MKTLKLKLVAISLIATVTTFAYNISIENRNILHKNVIVLEEDIHNAIVKNNIAFVKKYISSKKDLNLKDPFGGSSPLITATLFGRTEIAKLLINAGAKINVQNNEGSTALITAAFFCRTEIVKILLKKGADKTIKNLYGNNAYQSVSSPFSEVKGVYEMMEKMLAPMGLKLDYKHLEKTRPIIAKMLE</sequence>
<dbReference type="RefSeq" id="WP_035128843.1">
    <property type="nucleotide sequence ID" value="NZ_JRHH01000006.1"/>
</dbReference>
<dbReference type="InterPro" id="IPR036770">
    <property type="entry name" value="Ankyrin_rpt-contain_sf"/>
</dbReference>
<dbReference type="EMBL" id="JRHH01000006">
    <property type="protein sequence ID" value="KGD66896.1"/>
    <property type="molecule type" value="Genomic_DNA"/>
</dbReference>
<feature type="chain" id="PRO_5001910401" evidence="4">
    <location>
        <begin position="22"/>
        <end position="188"/>
    </location>
</feature>
<proteinExistence type="predicted"/>
<dbReference type="InterPro" id="IPR002110">
    <property type="entry name" value="Ankyrin_rpt"/>
</dbReference>
<dbReference type="Gene3D" id="1.25.40.20">
    <property type="entry name" value="Ankyrin repeat-containing domain"/>
    <property type="match status" value="1"/>
</dbReference>
<dbReference type="PANTHER" id="PTHR24171:SF8">
    <property type="entry name" value="BRCA1-ASSOCIATED RING DOMAIN PROTEIN 1"/>
    <property type="match status" value="1"/>
</dbReference>
<dbReference type="SMART" id="SM00248">
    <property type="entry name" value="ANK"/>
    <property type="match status" value="2"/>
</dbReference>
<name>A0A095SQE6_9FLAO</name>
<dbReference type="GO" id="GO:0085020">
    <property type="term" value="P:protein K6-linked ubiquitination"/>
    <property type="evidence" value="ECO:0007669"/>
    <property type="project" value="TreeGrafter"/>
</dbReference>
<protein>
    <submittedName>
        <fullName evidence="5">Uncharacterized protein</fullName>
    </submittedName>
</protein>
<feature type="repeat" description="ANK" evidence="3">
    <location>
        <begin position="105"/>
        <end position="137"/>
    </location>
</feature>
<dbReference type="SUPFAM" id="SSF48403">
    <property type="entry name" value="Ankyrin repeat"/>
    <property type="match status" value="1"/>
</dbReference>
<dbReference type="PANTHER" id="PTHR24171">
    <property type="entry name" value="ANKYRIN REPEAT DOMAIN-CONTAINING PROTEIN 39-RELATED"/>
    <property type="match status" value="1"/>
</dbReference>
<keyword evidence="4" id="KW-0732">Signal</keyword>
<dbReference type="Proteomes" id="UP000029554">
    <property type="component" value="Unassembled WGS sequence"/>
</dbReference>
<feature type="signal peptide" evidence="4">
    <location>
        <begin position="1"/>
        <end position="21"/>
    </location>
</feature>
<reference evidence="5 6" key="1">
    <citation type="submission" date="2014-09" db="EMBL/GenBank/DDBJ databases">
        <title>Whole Genome Shotgun of Flavobacterium aquatile LMG 4008.</title>
        <authorList>
            <person name="Gale A.N."/>
            <person name="Pipes S.E."/>
            <person name="Newman J.D."/>
        </authorList>
    </citation>
    <scope>NUCLEOTIDE SEQUENCE [LARGE SCALE GENOMIC DNA]</scope>
    <source>
        <strain evidence="5 6">LMG 4008</strain>
    </source>
</reference>
<keyword evidence="2 3" id="KW-0040">ANK repeat</keyword>
<dbReference type="eggNOG" id="COG0666">
    <property type="taxonomic scope" value="Bacteria"/>
</dbReference>
<organism evidence="5 6">
    <name type="scientific">Flavobacterium aquatile LMG 4008 = ATCC 11947</name>
    <dbReference type="NCBI Taxonomy" id="1453498"/>
    <lineage>
        <taxon>Bacteria</taxon>
        <taxon>Pseudomonadati</taxon>
        <taxon>Bacteroidota</taxon>
        <taxon>Flavobacteriia</taxon>
        <taxon>Flavobacteriales</taxon>
        <taxon>Flavobacteriaceae</taxon>
        <taxon>Flavobacterium</taxon>
    </lineage>
</organism>
<dbReference type="PROSITE" id="PS50297">
    <property type="entry name" value="ANK_REP_REGION"/>
    <property type="match status" value="2"/>
</dbReference>
<accession>A0A095SQE6</accession>
<dbReference type="STRING" id="1453498.LG45_15830"/>
<evidence type="ECO:0000313" key="6">
    <source>
        <dbReference type="Proteomes" id="UP000029554"/>
    </source>
</evidence>
<evidence type="ECO:0000256" key="3">
    <source>
        <dbReference type="PROSITE-ProRule" id="PRU00023"/>
    </source>
</evidence>
<keyword evidence="1" id="KW-0677">Repeat</keyword>
<dbReference type="AlphaFoldDB" id="A0A095SQE6"/>
<dbReference type="PROSITE" id="PS50088">
    <property type="entry name" value="ANK_REPEAT"/>
    <property type="match status" value="2"/>
</dbReference>
<dbReference type="Pfam" id="PF12796">
    <property type="entry name" value="Ank_2"/>
    <property type="match status" value="1"/>
</dbReference>
<keyword evidence="6" id="KW-1185">Reference proteome</keyword>
<gene>
    <name evidence="5" type="ORF">LG45_15830</name>
</gene>
<dbReference type="GO" id="GO:0004842">
    <property type="term" value="F:ubiquitin-protein transferase activity"/>
    <property type="evidence" value="ECO:0007669"/>
    <property type="project" value="TreeGrafter"/>
</dbReference>
<evidence type="ECO:0000256" key="4">
    <source>
        <dbReference type="SAM" id="SignalP"/>
    </source>
</evidence>
<evidence type="ECO:0000313" key="5">
    <source>
        <dbReference type="EMBL" id="KGD66896.1"/>
    </source>
</evidence>
<comment type="caution">
    <text evidence="5">The sequence shown here is derived from an EMBL/GenBank/DDBJ whole genome shotgun (WGS) entry which is preliminary data.</text>
</comment>
<feature type="repeat" description="ANK" evidence="3">
    <location>
        <begin position="72"/>
        <end position="104"/>
    </location>
</feature>
<evidence type="ECO:0000256" key="2">
    <source>
        <dbReference type="ARBA" id="ARBA00023043"/>
    </source>
</evidence>